<feature type="region of interest" description="Disordered" evidence="1">
    <location>
        <begin position="54"/>
        <end position="96"/>
    </location>
</feature>
<dbReference type="EMBL" id="MQUQ01000005">
    <property type="protein sequence ID" value="OLZ53114.1"/>
    <property type="molecule type" value="Genomic_DNA"/>
</dbReference>
<dbReference type="AlphaFoldDB" id="A0A1R0KVS5"/>
<proteinExistence type="predicted"/>
<evidence type="ECO:0000313" key="2">
    <source>
        <dbReference type="EMBL" id="OLZ53114.1"/>
    </source>
</evidence>
<feature type="compositionally biased region" description="Basic residues" evidence="1">
    <location>
        <begin position="67"/>
        <end position="78"/>
    </location>
</feature>
<keyword evidence="3" id="KW-1185">Reference proteome</keyword>
<dbReference type="Proteomes" id="UP000187486">
    <property type="component" value="Unassembled WGS sequence"/>
</dbReference>
<sequence>MSAGGHGLHPREYIATTRTRRGQAIPTLDMDRLGRLLTTGVTILLDATELARAATTGTQTDRDRLRRLAPRRPLRRTTSRSTSGRGLEQAGQTGST</sequence>
<comment type="caution">
    <text evidence="2">The sequence shown here is derived from an EMBL/GenBank/DDBJ whole genome shotgun (WGS) entry which is preliminary data.</text>
</comment>
<organism evidence="2 3">
    <name type="scientific">Amycolatopsis coloradensis</name>
    <dbReference type="NCBI Taxonomy" id="76021"/>
    <lineage>
        <taxon>Bacteria</taxon>
        <taxon>Bacillati</taxon>
        <taxon>Actinomycetota</taxon>
        <taxon>Actinomycetes</taxon>
        <taxon>Pseudonocardiales</taxon>
        <taxon>Pseudonocardiaceae</taxon>
        <taxon>Amycolatopsis</taxon>
    </lineage>
</organism>
<name>A0A1R0KVS5_9PSEU</name>
<protein>
    <submittedName>
        <fullName evidence="2">Uncharacterized protein</fullName>
    </submittedName>
</protein>
<evidence type="ECO:0000256" key="1">
    <source>
        <dbReference type="SAM" id="MobiDB-lite"/>
    </source>
</evidence>
<accession>A0A1R0KVS5</accession>
<reference evidence="2 3" key="1">
    <citation type="submission" date="2016-01" db="EMBL/GenBank/DDBJ databases">
        <title>Amycolatopsis coloradensis genome sequencing and assembly.</title>
        <authorList>
            <person name="Mayilraj S."/>
        </authorList>
    </citation>
    <scope>NUCLEOTIDE SEQUENCE [LARGE SCALE GENOMIC DNA]</scope>
    <source>
        <strain evidence="2 3">DSM 44225</strain>
    </source>
</reference>
<evidence type="ECO:0000313" key="3">
    <source>
        <dbReference type="Proteomes" id="UP000187486"/>
    </source>
</evidence>
<gene>
    <name evidence="2" type="ORF">BS329_09790</name>
</gene>
<dbReference type="RefSeq" id="WP_076158381.1">
    <property type="nucleotide sequence ID" value="NZ_JBEZVB010000012.1"/>
</dbReference>
<feature type="region of interest" description="Disordered" evidence="1">
    <location>
        <begin position="1"/>
        <end position="20"/>
    </location>
</feature>